<evidence type="ECO:0000313" key="1">
    <source>
        <dbReference type="EMBL" id="KRX87440.1"/>
    </source>
</evidence>
<comment type="caution">
    <text evidence="1">The sequence shown here is derived from an EMBL/GenBank/DDBJ whole genome shotgun (WGS) entry which is preliminary data.</text>
</comment>
<keyword evidence="2" id="KW-1185">Reference proteome</keyword>
<evidence type="ECO:0000313" key="2">
    <source>
        <dbReference type="Proteomes" id="UP000054783"/>
    </source>
</evidence>
<dbReference type="AlphaFoldDB" id="A0A0V0XHF7"/>
<organism evidence="1 2">
    <name type="scientific">Trichinella patagoniensis</name>
    <dbReference type="NCBI Taxonomy" id="990121"/>
    <lineage>
        <taxon>Eukaryota</taxon>
        <taxon>Metazoa</taxon>
        <taxon>Ecdysozoa</taxon>
        <taxon>Nematoda</taxon>
        <taxon>Enoplea</taxon>
        <taxon>Dorylaimia</taxon>
        <taxon>Trichinellida</taxon>
        <taxon>Trichinellidae</taxon>
        <taxon>Trichinella</taxon>
    </lineage>
</organism>
<name>A0A0V0XHF7_9BILA</name>
<dbReference type="Proteomes" id="UP000054783">
    <property type="component" value="Unassembled WGS sequence"/>
</dbReference>
<sequence>MSSRMAFISKTLNLVSYVANEKSLSQCYEY</sequence>
<reference evidence="1 2" key="1">
    <citation type="submission" date="2015-01" db="EMBL/GenBank/DDBJ databases">
        <title>Evolution of Trichinella species and genotypes.</title>
        <authorList>
            <person name="Korhonen P.K."/>
            <person name="Edoardo P."/>
            <person name="Giuseppe L.R."/>
            <person name="Gasser R.B."/>
        </authorList>
    </citation>
    <scope>NUCLEOTIDE SEQUENCE [LARGE SCALE GENOMIC DNA]</scope>
    <source>
        <strain evidence="1">ISS2496</strain>
    </source>
</reference>
<protein>
    <submittedName>
        <fullName evidence="1">Uncharacterized protein</fullName>
    </submittedName>
</protein>
<proteinExistence type="predicted"/>
<gene>
    <name evidence="1" type="ORF">T12_5599</name>
</gene>
<accession>A0A0V0XHF7</accession>
<dbReference type="EMBL" id="JYDQ01004882">
    <property type="protein sequence ID" value="KRX87440.1"/>
    <property type="molecule type" value="Genomic_DNA"/>
</dbReference>